<protein>
    <submittedName>
        <fullName evidence="1">Pyruvate formate-lyase 1 activating enzyme</fullName>
    </submittedName>
</protein>
<gene>
    <name evidence="1" type="ORF">BEUL_0810</name>
</gene>
<organism evidence="1 2">
    <name type="scientific">Bifidobacterium eulemuris</name>
    <dbReference type="NCBI Taxonomy" id="1765219"/>
    <lineage>
        <taxon>Bacteria</taxon>
        <taxon>Bacillati</taxon>
        <taxon>Actinomycetota</taxon>
        <taxon>Actinomycetes</taxon>
        <taxon>Bifidobacteriales</taxon>
        <taxon>Bifidobacteriaceae</taxon>
        <taxon>Bifidobacterium</taxon>
    </lineage>
</organism>
<evidence type="ECO:0000313" key="1">
    <source>
        <dbReference type="EMBL" id="OZG69404.1"/>
    </source>
</evidence>
<dbReference type="Pfam" id="PF11452">
    <property type="entry name" value="DUF3000"/>
    <property type="match status" value="1"/>
</dbReference>
<dbReference type="Proteomes" id="UP000216057">
    <property type="component" value="Unassembled WGS sequence"/>
</dbReference>
<evidence type="ECO:0000313" key="2">
    <source>
        <dbReference type="Proteomes" id="UP000216057"/>
    </source>
</evidence>
<comment type="caution">
    <text evidence="1">The sequence shown here is derived from an EMBL/GenBank/DDBJ whole genome shotgun (WGS) entry which is preliminary data.</text>
</comment>
<name>A0A261GDB7_9BIFI</name>
<accession>A0A261GDB7</accession>
<dbReference type="GO" id="GO:0016829">
    <property type="term" value="F:lyase activity"/>
    <property type="evidence" value="ECO:0007669"/>
    <property type="project" value="UniProtKB-KW"/>
</dbReference>
<proteinExistence type="predicted"/>
<sequence length="187" mass="20467">MWNAVESVRDMTRVADVRYREIPVPSTLADYGIGVELECGERDGNTASFSSDLSHSPRLATGWIMILFSAQSRIDWAGRWRCVAFTRLPLHASENDGLAPRMYWDDMCDFLSDVDPDSVGGTVTVTQNTSFGSLLSEAEAGCEMRVSWSPLGLPDGGLDAGAQVGMWARFIRSTVRFDEGLGSDSSD</sequence>
<keyword evidence="1" id="KW-0456">Lyase</keyword>
<dbReference type="AlphaFoldDB" id="A0A261GDB7"/>
<reference evidence="1 2" key="1">
    <citation type="journal article" date="2017" name="BMC Genomics">
        <title>Comparative genomic and phylogenomic analyses of the Bifidobacteriaceae family.</title>
        <authorList>
            <person name="Lugli G.A."/>
            <person name="Milani C."/>
            <person name="Turroni F."/>
            <person name="Duranti S."/>
            <person name="Mancabelli L."/>
            <person name="Mangifesta M."/>
            <person name="Ferrario C."/>
            <person name="Modesto M."/>
            <person name="Mattarelli P."/>
            <person name="Jiri K."/>
            <person name="van Sinderen D."/>
            <person name="Ventura M."/>
        </authorList>
    </citation>
    <scope>NUCLEOTIDE SEQUENCE [LARGE SCALE GENOMIC DNA]</scope>
    <source>
        <strain evidence="1 2">DSM 100216</strain>
    </source>
</reference>
<keyword evidence="1" id="KW-0670">Pyruvate</keyword>
<dbReference type="InterPro" id="IPR021555">
    <property type="entry name" value="DUF3000"/>
</dbReference>
<dbReference type="EMBL" id="MWWZ01000004">
    <property type="protein sequence ID" value="OZG69404.1"/>
    <property type="molecule type" value="Genomic_DNA"/>
</dbReference>